<accession>A0AAV7W5Q2</accession>
<dbReference type="EMBL" id="JANPWB010000002">
    <property type="protein sequence ID" value="KAJ1208439.1"/>
    <property type="molecule type" value="Genomic_DNA"/>
</dbReference>
<gene>
    <name evidence="1" type="ORF">NDU88_003825</name>
</gene>
<name>A0AAV7W5Q2_PLEWA</name>
<dbReference type="AlphaFoldDB" id="A0AAV7W5Q2"/>
<protein>
    <submittedName>
        <fullName evidence="1">Uncharacterized protein</fullName>
    </submittedName>
</protein>
<keyword evidence="2" id="KW-1185">Reference proteome</keyword>
<dbReference type="Proteomes" id="UP001066276">
    <property type="component" value="Chromosome 1_2"/>
</dbReference>
<comment type="caution">
    <text evidence="1">The sequence shown here is derived from an EMBL/GenBank/DDBJ whole genome shotgun (WGS) entry which is preliminary data.</text>
</comment>
<sequence>MAESNDEVLSRVKQYIVNGWPKERNLNSEVQPYAKVGDQLSIEDGIVLRNDKCVPLCEVWHAARLHSMTNLFRVLPAVAFSRALEREGERLEAAEAGGRNSVGLCSVFN</sequence>
<evidence type="ECO:0000313" key="1">
    <source>
        <dbReference type="EMBL" id="KAJ1208439.1"/>
    </source>
</evidence>
<organism evidence="1 2">
    <name type="scientific">Pleurodeles waltl</name>
    <name type="common">Iberian ribbed newt</name>
    <dbReference type="NCBI Taxonomy" id="8319"/>
    <lineage>
        <taxon>Eukaryota</taxon>
        <taxon>Metazoa</taxon>
        <taxon>Chordata</taxon>
        <taxon>Craniata</taxon>
        <taxon>Vertebrata</taxon>
        <taxon>Euteleostomi</taxon>
        <taxon>Amphibia</taxon>
        <taxon>Batrachia</taxon>
        <taxon>Caudata</taxon>
        <taxon>Salamandroidea</taxon>
        <taxon>Salamandridae</taxon>
        <taxon>Pleurodelinae</taxon>
        <taxon>Pleurodeles</taxon>
    </lineage>
</organism>
<proteinExistence type="predicted"/>
<evidence type="ECO:0000313" key="2">
    <source>
        <dbReference type="Proteomes" id="UP001066276"/>
    </source>
</evidence>
<reference evidence="1" key="1">
    <citation type="journal article" date="2022" name="bioRxiv">
        <title>Sequencing and chromosome-scale assembly of the giantPleurodeles waltlgenome.</title>
        <authorList>
            <person name="Brown T."/>
            <person name="Elewa A."/>
            <person name="Iarovenko S."/>
            <person name="Subramanian E."/>
            <person name="Araus A.J."/>
            <person name="Petzold A."/>
            <person name="Susuki M."/>
            <person name="Suzuki K.-i.T."/>
            <person name="Hayashi T."/>
            <person name="Toyoda A."/>
            <person name="Oliveira C."/>
            <person name="Osipova E."/>
            <person name="Leigh N.D."/>
            <person name="Simon A."/>
            <person name="Yun M.H."/>
        </authorList>
    </citation>
    <scope>NUCLEOTIDE SEQUENCE</scope>
    <source>
        <strain evidence="1">20211129_DDA</strain>
        <tissue evidence="1">Liver</tissue>
    </source>
</reference>